<dbReference type="Pfam" id="PF24750">
    <property type="entry name" value="b-prop_At3g26010-like"/>
    <property type="match status" value="1"/>
</dbReference>
<feature type="transmembrane region" description="Helical" evidence="1">
    <location>
        <begin position="17"/>
        <end position="39"/>
    </location>
</feature>
<proteinExistence type="predicted"/>
<dbReference type="InterPro" id="IPR001810">
    <property type="entry name" value="F-box_dom"/>
</dbReference>
<keyword evidence="5" id="KW-1185">Reference proteome</keyword>
<evidence type="ECO:0008006" key="6">
    <source>
        <dbReference type="Google" id="ProtNLM"/>
    </source>
</evidence>
<feature type="transmembrane region" description="Helical" evidence="1">
    <location>
        <begin position="93"/>
        <end position="114"/>
    </location>
</feature>
<dbReference type="InterPro" id="IPR039731">
    <property type="entry name" value="Rce1"/>
</dbReference>
<evidence type="ECO:0000256" key="1">
    <source>
        <dbReference type="SAM" id="Phobius"/>
    </source>
</evidence>
<dbReference type="Proteomes" id="UP001291926">
    <property type="component" value="Unassembled WGS sequence"/>
</dbReference>
<gene>
    <name evidence="4" type="ORF">RD792_014231</name>
</gene>
<dbReference type="PANTHER" id="PTHR13046">
    <property type="entry name" value="PROTEASE U48 CAAX PRENYL PROTEASE RCE1"/>
    <property type="match status" value="1"/>
</dbReference>
<keyword evidence="1" id="KW-1133">Transmembrane helix</keyword>
<dbReference type="InterPro" id="IPR036047">
    <property type="entry name" value="F-box-like_dom_sf"/>
</dbReference>
<evidence type="ECO:0000259" key="3">
    <source>
        <dbReference type="Pfam" id="PF24750"/>
    </source>
</evidence>
<reference evidence="4 5" key="1">
    <citation type="journal article" date="2023" name="bioRxiv">
        <title>Genome report: Whole genome sequence and annotation of Penstemon davidsonii.</title>
        <authorList>
            <person name="Ostevik K.L."/>
            <person name="Alabady M."/>
            <person name="Zhang M."/>
            <person name="Rausher M.D."/>
        </authorList>
    </citation>
    <scope>NUCLEOTIDE SEQUENCE [LARGE SCALE GENOMIC DNA]</scope>
    <source>
        <strain evidence="4">DNT005</strain>
        <tissue evidence="4">Whole leaf</tissue>
    </source>
</reference>
<dbReference type="PANTHER" id="PTHR13046:SF0">
    <property type="entry name" value="CAAX PRENYL PROTEASE 2"/>
    <property type="match status" value="1"/>
</dbReference>
<evidence type="ECO:0000313" key="4">
    <source>
        <dbReference type="EMBL" id="KAK4478733.1"/>
    </source>
</evidence>
<protein>
    <recommendedName>
        <fullName evidence="6">F-box protein</fullName>
    </recommendedName>
</protein>
<comment type="caution">
    <text evidence="4">The sequence shown here is derived from an EMBL/GenBank/DDBJ whole genome shotgun (WGS) entry which is preliminary data.</text>
</comment>
<keyword evidence="1" id="KW-0812">Transmembrane</keyword>
<dbReference type="EMBL" id="JAYDYQ010002687">
    <property type="protein sequence ID" value="KAK4478733.1"/>
    <property type="molecule type" value="Genomic_DNA"/>
</dbReference>
<dbReference type="CDD" id="cd22157">
    <property type="entry name" value="F-box_AtFBW1-like"/>
    <property type="match status" value="1"/>
</dbReference>
<dbReference type="InterPro" id="IPR056592">
    <property type="entry name" value="Beta-prop_At3g26010-like"/>
</dbReference>
<feature type="domain" description="F-box protein At3g26010-like beta-propeller" evidence="3">
    <location>
        <begin position="271"/>
        <end position="403"/>
    </location>
</feature>
<evidence type="ECO:0000259" key="2">
    <source>
        <dbReference type="Pfam" id="PF00646"/>
    </source>
</evidence>
<sequence length="404" mass="45932">MEHQEVAGTGGLTKAEAVAACTAMAVFYVAILYSPTVLLRLPPPNSFKSFMIRRFACAAVSSVVSLFICSLILPVRRWDASNLFAVYGIRLDHIWQALVFPLVLTSFMYTGSFVRKFLSMLQESNEHLGDGGNLSNFCIKSIFSEFIDWAVSNSSNISSWRNYFVIALAATRDGIKDGDIPVWLLVLVLIRLPPKLIFRFKCVCKQWLSIISNPSFVRFYCSQALLLHPWTFISSHMQFDGSESWHLPDPKLLADIYSDNFDWPSLHLLSLPSFEQPYGKDYMIYGVSNGLVLYGPLEYHAAVVRLCNPLTGHFITLPPNVFGGQGWDSWGLVANVEDGILVSYIVVHLYVPFRRESNKIIQGEVFLSEIGYWKNYDVHFDMDIPFDPSRVRVYFHGKLHWLAR</sequence>
<name>A0ABR0CR20_9LAMI</name>
<feature type="domain" description="F-box" evidence="2">
    <location>
        <begin position="184"/>
        <end position="217"/>
    </location>
</feature>
<accession>A0ABR0CR20</accession>
<dbReference type="Pfam" id="PF00646">
    <property type="entry name" value="F-box"/>
    <property type="match status" value="1"/>
</dbReference>
<evidence type="ECO:0000313" key="5">
    <source>
        <dbReference type="Proteomes" id="UP001291926"/>
    </source>
</evidence>
<feature type="transmembrane region" description="Helical" evidence="1">
    <location>
        <begin position="51"/>
        <end position="73"/>
    </location>
</feature>
<organism evidence="4 5">
    <name type="scientific">Penstemon davidsonii</name>
    <dbReference type="NCBI Taxonomy" id="160366"/>
    <lineage>
        <taxon>Eukaryota</taxon>
        <taxon>Viridiplantae</taxon>
        <taxon>Streptophyta</taxon>
        <taxon>Embryophyta</taxon>
        <taxon>Tracheophyta</taxon>
        <taxon>Spermatophyta</taxon>
        <taxon>Magnoliopsida</taxon>
        <taxon>eudicotyledons</taxon>
        <taxon>Gunneridae</taxon>
        <taxon>Pentapetalae</taxon>
        <taxon>asterids</taxon>
        <taxon>lamiids</taxon>
        <taxon>Lamiales</taxon>
        <taxon>Plantaginaceae</taxon>
        <taxon>Cheloneae</taxon>
        <taxon>Penstemon</taxon>
    </lineage>
</organism>
<dbReference type="SUPFAM" id="SSF81383">
    <property type="entry name" value="F-box domain"/>
    <property type="match status" value="1"/>
</dbReference>
<keyword evidence="1" id="KW-0472">Membrane</keyword>